<gene>
    <name evidence="2" type="ORF">Salat_2527800</name>
</gene>
<dbReference type="AlphaFoldDB" id="A0AAE1XS19"/>
<evidence type="ECO:0000313" key="2">
    <source>
        <dbReference type="EMBL" id="KAK4417023.1"/>
    </source>
</evidence>
<evidence type="ECO:0000313" key="3">
    <source>
        <dbReference type="Proteomes" id="UP001293254"/>
    </source>
</evidence>
<name>A0AAE1XS19_9LAMI</name>
<accession>A0AAE1XS19</accession>
<protein>
    <submittedName>
        <fullName evidence="2">Uncharacterized protein</fullName>
    </submittedName>
</protein>
<proteinExistence type="predicted"/>
<comment type="caution">
    <text evidence="2">The sequence shown here is derived from an EMBL/GenBank/DDBJ whole genome shotgun (WGS) entry which is preliminary data.</text>
</comment>
<dbReference type="EMBL" id="JACGWO010000010">
    <property type="protein sequence ID" value="KAK4417023.1"/>
    <property type="molecule type" value="Genomic_DNA"/>
</dbReference>
<reference evidence="2" key="2">
    <citation type="journal article" date="2024" name="Plant">
        <title>Genomic evolution and insights into agronomic trait innovations of Sesamum species.</title>
        <authorList>
            <person name="Miao H."/>
            <person name="Wang L."/>
            <person name="Qu L."/>
            <person name="Liu H."/>
            <person name="Sun Y."/>
            <person name="Le M."/>
            <person name="Wang Q."/>
            <person name="Wei S."/>
            <person name="Zheng Y."/>
            <person name="Lin W."/>
            <person name="Duan Y."/>
            <person name="Cao H."/>
            <person name="Xiong S."/>
            <person name="Wang X."/>
            <person name="Wei L."/>
            <person name="Li C."/>
            <person name="Ma Q."/>
            <person name="Ju M."/>
            <person name="Zhao R."/>
            <person name="Li G."/>
            <person name="Mu C."/>
            <person name="Tian Q."/>
            <person name="Mei H."/>
            <person name="Zhang T."/>
            <person name="Gao T."/>
            <person name="Zhang H."/>
        </authorList>
    </citation>
    <scope>NUCLEOTIDE SEQUENCE</scope>
    <source>
        <strain evidence="2">3651</strain>
    </source>
</reference>
<reference evidence="2" key="1">
    <citation type="submission" date="2020-06" db="EMBL/GenBank/DDBJ databases">
        <authorList>
            <person name="Li T."/>
            <person name="Hu X."/>
            <person name="Zhang T."/>
            <person name="Song X."/>
            <person name="Zhang H."/>
            <person name="Dai N."/>
            <person name="Sheng W."/>
            <person name="Hou X."/>
            <person name="Wei L."/>
        </authorList>
    </citation>
    <scope>NUCLEOTIDE SEQUENCE</scope>
    <source>
        <strain evidence="2">3651</strain>
        <tissue evidence="2">Leaf</tissue>
    </source>
</reference>
<keyword evidence="3" id="KW-1185">Reference proteome</keyword>
<dbReference type="Proteomes" id="UP001293254">
    <property type="component" value="Unassembled WGS sequence"/>
</dbReference>
<evidence type="ECO:0000256" key="1">
    <source>
        <dbReference type="SAM" id="MobiDB-lite"/>
    </source>
</evidence>
<feature type="region of interest" description="Disordered" evidence="1">
    <location>
        <begin position="1"/>
        <end position="47"/>
    </location>
</feature>
<organism evidence="2 3">
    <name type="scientific">Sesamum alatum</name>
    <dbReference type="NCBI Taxonomy" id="300844"/>
    <lineage>
        <taxon>Eukaryota</taxon>
        <taxon>Viridiplantae</taxon>
        <taxon>Streptophyta</taxon>
        <taxon>Embryophyta</taxon>
        <taxon>Tracheophyta</taxon>
        <taxon>Spermatophyta</taxon>
        <taxon>Magnoliopsida</taxon>
        <taxon>eudicotyledons</taxon>
        <taxon>Gunneridae</taxon>
        <taxon>Pentapetalae</taxon>
        <taxon>asterids</taxon>
        <taxon>lamiids</taxon>
        <taxon>Lamiales</taxon>
        <taxon>Pedaliaceae</taxon>
        <taxon>Sesamum</taxon>
    </lineage>
</organism>
<feature type="compositionally biased region" description="Basic and acidic residues" evidence="1">
    <location>
        <begin position="10"/>
        <end position="31"/>
    </location>
</feature>
<sequence>MAKNNLELTPLEREARNKEAQQHQEKKDGDHGAAVSRKNKGKNAIFEGENRNAAHEVTSHPNNPFNDDDNVTLDKLLNAPTTTSDPKKHVTDDIVTDAPTTTGLNDSNTAIVANDASHDAIADIVNVFNDIVHDAIVVNDVVHDVIVINDTTCTVVDVNSKTHSPEVDDDFNYNDPIIAELLDKNWDDEIVINEILENATYKTLENKDTLTRTEYDATNKIELTLDITILMRGLLKQSIQKKHPKKT</sequence>